<dbReference type="Proteomes" id="UP000007962">
    <property type="component" value="Chromosome"/>
</dbReference>
<evidence type="ECO:0000313" key="3">
    <source>
        <dbReference type="Proteomes" id="UP000007962"/>
    </source>
</evidence>
<dbReference type="OrthoDB" id="3190691at2"/>
<dbReference type="RefSeq" id="WP_015882591.1">
    <property type="nucleotide sequence ID" value="NC_012669.1"/>
</dbReference>
<dbReference type="KEGG" id="bcv:Bcav_2098"/>
<dbReference type="AlphaFoldDB" id="C5C6E5"/>
<reference evidence="2 3" key="1">
    <citation type="journal article" date="2009" name="Stand. Genomic Sci.">
        <title>Complete genome sequence of Beutenbergia cavernae type strain (HKI 0122).</title>
        <authorList>
            <person name="Land M."/>
            <person name="Pukall R."/>
            <person name="Abt B."/>
            <person name="Goker M."/>
            <person name="Rohde M."/>
            <person name="Glavina Del Rio T."/>
            <person name="Tice H."/>
            <person name="Copeland A."/>
            <person name="Cheng J.F."/>
            <person name="Lucas S."/>
            <person name="Chen F."/>
            <person name="Nolan M."/>
            <person name="Bruce D."/>
            <person name="Goodwin L."/>
            <person name="Pitluck S."/>
            <person name="Ivanova N."/>
            <person name="Mavromatis K."/>
            <person name="Ovchinnikova G."/>
            <person name="Pati A."/>
            <person name="Chen A."/>
            <person name="Palaniappan K."/>
            <person name="Hauser L."/>
            <person name="Chang Y.J."/>
            <person name="Jefferies C.C."/>
            <person name="Saunders E."/>
            <person name="Brettin T."/>
            <person name="Detter J.C."/>
            <person name="Han C."/>
            <person name="Chain P."/>
            <person name="Bristow J."/>
            <person name="Eisen J.A."/>
            <person name="Markowitz V."/>
            <person name="Hugenholtz P."/>
            <person name="Kyrpides N.C."/>
            <person name="Klenk H.P."/>
            <person name="Lapidus A."/>
        </authorList>
    </citation>
    <scope>NUCLEOTIDE SEQUENCE [LARGE SCALE GENOMIC DNA]</scope>
    <source>
        <strain evidence="3">ATCC BAA-8 / DSM 12333 / NBRC 16432</strain>
    </source>
</reference>
<dbReference type="Pfam" id="PF13483">
    <property type="entry name" value="Lactamase_B_3"/>
    <property type="match status" value="1"/>
</dbReference>
<dbReference type="Gene3D" id="3.60.15.10">
    <property type="entry name" value="Ribonuclease Z/Hydroxyacylglutathione hydrolase-like"/>
    <property type="match status" value="1"/>
</dbReference>
<dbReference type="SMART" id="SM00849">
    <property type="entry name" value="Lactamase_B"/>
    <property type="match status" value="1"/>
</dbReference>
<proteinExistence type="predicted"/>
<gene>
    <name evidence="2" type="ordered locus">Bcav_2098</name>
</gene>
<dbReference type="eggNOG" id="COG2220">
    <property type="taxonomic scope" value="Bacteria"/>
</dbReference>
<evidence type="ECO:0000313" key="2">
    <source>
        <dbReference type="EMBL" id="ACQ80351.1"/>
    </source>
</evidence>
<organism evidence="2 3">
    <name type="scientific">Beutenbergia cavernae (strain ATCC BAA-8 / DSM 12333 / CCUG 43141 / JCM 11478 / NBRC 16432 / NCIMB 13614 / HKI 0122)</name>
    <dbReference type="NCBI Taxonomy" id="471853"/>
    <lineage>
        <taxon>Bacteria</taxon>
        <taxon>Bacillati</taxon>
        <taxon>Actinomycetota</taxon>
        <taxon>Actinomycetes</taxon>
        <taxon>Micrococcales</taxon>
        <taxon>Beutenbergiaceae</taxon>
        <taxon>Beutenbergia</taxon>
    </lineage>
</organism>
<dbReference type="InterPro" id="IPR036866">
    <property type="entry name" value="RibonucZ/Hydroxyglut_hydro"/>
</dbReference>
<dbReference type="InterPro" id="IPR001279">
    <property type="entry name" value="Metallo-B-lactamas"/>
</dbReference>
<dbReference type="PANTHER" id="PTHR43546:SF3">
    <property type="entry name" value="UPF0173 METAL-DEPENDENT HYDROLASE MJ1163"/>
    <property type="match status" value="1"/>
</dbReference>
<dbReference type="InterPro" id="IPR050114">
    <property type="entry name" value="UPF0173_UPF0282_UlaG_hydrolase"/>
</dbReference>
<protein>
    <submittedName>
        <fullName evidence="2">Beta-lactamase domain-containing protein</fullName>
    </submittedName>
</protein>
<feature type="domain" description="Metallo-beta-lactamase" evidence="1">
    <location>
        <begin position="7"/>
        <end position="177"/>
    </location>
</feature>
<keyword evidence="3" id="KW-1185">Reference proteome</keyword>
<evidence type="ECO:0000259" key="1">
    <source>
        <dbReference type="SMART" id="SM00849"/>
    </source>
</evidence>
<dbReference type="SUPFAM" id="SSF56281">
    <property type="entry name" value="Metallo-hydrolase/oxidoreductase"/>
    <property type="match status" value="1"/>
</dbReference>
<dbReference type="PANTHER" id="PTHR43546">
    <property type="entry name" value="UPF0173 METAL-DEPENDENT HYDROLASE MJ1163-RELATED"/>
    <property type="match status" value="1"/>
</dbReference>
<dbReference type="EMBL" id="CP001618">
    <property type="protein sequence ID" value="ACQ80351.1"/>
    <property type="molecule type" value="Genomic_DNA"/>
</dbReference>
<name>C5C6E5_BEUC1</name>
<sequence>MDVTKVAHACVRITTPQVTLVIDPGSFGPADATRDADVVLVTHQHADHVVPEQLVAALDADPELVVHAPADVVTLIGGPDARRRPVRAGEELAFGDVTVRAVGEWHAVVHEDLPRPLNHGYVVRSGPHAVYHPGDALTAPGEDVDLLLLPVSGPWLKLAEVVDFARAVAPRVAVPIHESLASDLGLGLIGRQLGPDGLGIAPAAYRTWSDGETLALADL</sequence>
<accession>C5C6E5</accession>
<dbReference type="STRING" id="471853.Bcav_2098"/>
<dbReference type="HOGENOM" id="CLU_091682_0_0_11"/>